<evidence type="ECO:0000313" key="2">
    <source>
        <dbReference type="Proteomes" id="UP001279734"/>
    </source>
</evidence>
<protein>
    <submittedName>
        <fullName evidence="1">Uncharacterized protein</fullName>
    </submittedName>
</protein>
<evidence type="ECO:0000313" key="1">
    <source>
        <dbReference type="EMBL" id="GMH23419.1"/>
    </source>
</evidence>
<proteinExistence type="predicted"/>
<comment type="caution">
    <text evidence="1">The sequence shown here is derived from an EMBL/GenBank/DDBJ whole genome shotgun (WGS) entry which is preliminary data.</text>
</comment>
<dbReference type="Proteomes" id="UP001279734">
    <property type="component" value="Unassembled WGS sequence"/>
</dbReference>
<keyword evidence="2" id="KW-1185">Reference proteome</keyword>
<dbReference type="AlphaFoldDB" id="A0AAD3T6K3"/>
<accession>A0AAD3T6K3</accession>
<organism evidence="1 2">
    <name type="scientific">Nepenthes gracilis</name>
    <name type="common">Slender pitcher plant</name>
    <dbReference type="NCBI Taxonomy" id="150966"/>
    <lineage>
        <taxon>Eukaryota</taxon>
        <taxon>Viridiplantae</taxon>
        <taxon>Streptophyta</taxon>
        <taxon>Embryophyta</taxon>
        <taxon>Tracheophyta</taxon>
        <taxon>Spermatophyta</taxon>
        <taxon>Magnoliopsida</taxon>
        <taxon>eudicotyledons</taxon>
        <taxon>Gunneridae</taxon>
        <taxon>Pentapetalae</taxon>
        <taxon>Caryophyllales</taxon>
        <taxon>Nepenthaceae</taxon>
        <taxon>Nepenthes</taxon>
    </lineage>
</organism>
<dbReference type="EMBL" id="BSYO01000026">
    <property type="protein sequence ID" value="GMH23419.1"/>
    <property type="molecule type" value="Genomic_DNA"/>
</dbReference>
<reference evidence="1" key="1">
    <citation type="submission" date="2023-05" db="EMBL/GenBank/DDBJ databases">
        <title>Nepenthes gracilis genome sequencing.</title>
        <authorList>
            <person name="Fukushima K."/>
        </authorList>
    </citation>
    <scope>NUCLEOTIDE SEQUENCE</scope>
    <source>
        <strain evidence="1">SING2019-196</strain>
    </source>
</reference>
<sequence length="89" mass="10202">MVKQNRETQERRAGYLAGIAEEKPPYHTKGIHLLLEGSKRDVEDRIVSHNIDADDSDMEVKSDKEIFSLSYIVWHVEFTVLNAFLASVI</sequence>
<gene>
    <name evidence="1" type="ORF">Nepgr_025262</name>
</gene>
<name>A0AAD3T6K3_NEPGR</name>